<dbReference type="AlphaFoldDB" id="A0A8T2M010"/>
<dbReference type="Proteomes" id="UP000752171">
    <property type="component" value="Unassembled WGS sequence"/>
</dbReference>
<evidence type="ECO:0000313" key="2">
    <source>
        <dbReference type="Proteomes" id="UP000752171"/>
    </source>
</evidence>
<organism evidence="1 2">
    <name type="scientific">Astyanax mexicanus</name>
    <name type="common">Blind cave fish</name>
    <name type="synonym">Astyanax fasciatus mexicanus</name>
    <dbReference type="NCBI Taxonomy" id="7994"/>
    <lineage>
        <taxon>Eukaryota</taxon>
        <taxon>Metazoa</taxon>
        <taxon>Chordata</taxon>
        <taxon>Craniata</taxon>
        <taxon>Vertebrata</taxon>
        <taxon>Euteleostomi</taxon>
        <taxon>Actinopterygii</taxon>
        <taxon>Neopterygii</taxon>
        <taxon>Teleostei</taxon>
        <taxon>Ostariophysi</taxon>
        <taxon>Characiformes</taxon>
        <taxon>Characoidei</taxon>
        <taxon>Acestrorhamphidae</taxon>
        <taxon>Acestrorhamphinae</taxon>
        <taxon>Astyanax</taxon>
    </lineage>
</organism>
<gene>
    <name evidence="1" type="ORF">AMEX_G9410</name>
</gene>
<protein>
    <submittedName>
        <fullName evidence="1">Uncharacterized protein</fullName>
    </submittedName>
</protein>
<accession>A0A8T2M010</accession>
<comment type="caution">
    <text evidence="1">The sequence shown here is derived from an EMBL/GenBank/DDBJ whole genome shotgun (WGS) entry which is preliminary data.</text>
</comment>
<evidence type="ECO:0000313" key="1">
    <source>
        <dbReference type="EMBL" id="KAG9274946.1"/>
    </source>
</evidence>
<reference evidence="1 2" key="1">
    <citation type="submission" date="2021-07" db="EMBL/GenBank/DDBJ databases">
        <authorList>
            <person name="Imarazene B."/>
            <person name="Zahm M."/>
            <person name="Klopp C."/>
            <person name="Cabau C."/>
            <person name="Beille S."/>
            <person name="Jouanno E."/>
            <person name="Castinel A."/>
            <person name="Lluch J."/>
            <person name="Gil L."/>
            <person name="Kuchtly C."/>
            <person name="Lopez Roques C."/>
            <person name="Donnadieu C."/>
            <person name="Parrinello H."/>
            <person name="Journot L."/>
            <person name="Du K."/>
            <person name="Schartl M."/>
            <person name="Retaux S."/>
            <person name="Guiguen Y."/>
        </authorList>
    </citation>
    <scope>NUCLEOTIDE SEQUENCE [LARGE SCALE GENOMIC DNA]</scope>
    <source>
        <strain evidence="1">Pach_M1</strain>
        <tissue evidence="1">Testis</tissue>
    </source>
</reference>
<dbReference type="KEGG" id="amex:103021512"/>
<proteinExistence type="predicted"/>
<sequence>MSMSPVSGLKEAGLRNTGLLNKTSPPFSSMGEIKNFTVPSLDLDSFLSVKVKIRHDGLLDSSLKTNLEYAMQTLDAFPAPKRYDASLTVEGERQLVRITAGTPVLLYSVRLGPKGPELYQKVLVGARLTPSCLNDGHFAGHQCQDELESCMDQAKCILNHEVQNNPTGLSDVELRISCGELRLTYLTQQPQRSLVVQPRRRAYLGKTLNLEKVLELKTRLERSGVMGKGLLACFQHLLLHYTTFQEENCRLVLQSDGEMLELVYGRPDYHSTQHYIFTDSQNQAYSHRVQDIDLWEYD</sequence>
<dbReference type="EMBL" id="JAICCE010000007">
    <property type="protein sequence ID" value="KAG9274946.1"/>
    <property type="molecule type" value="Genomic_DNA"/>
</dbReference>
<name>A0A8T2M010_ASTMX</name>